<evidence type="ECO:0000256" key="6">
    <source>
        <dbReference type="ARBA" id="ARBA00022723"/>
    </source>
</evidence>
<evidence type="ECO:0000256" key="9">
    <source>
        <dbReference type="ARBA" id="ARBA00023004"/>
    </source>
</evidence>
<dbReference type="PANTHER" id="PTHR30529:SF6">
    <property type="entry name" value="BLL0291 PROTEIN"/>
    <property type="match status" value="1"/>
</dbReference>
<proteinExistence type="inferred from homology"/>
<comment type="similarity">
    <text evidence="11">Belongs to the cytochrome b561 family.</text>
</comment>
<evidence type="ECO:0000313" key="15">
    <source>
        <dbReference type="EMBL" id="ORB11966.1"/>
    </source>
</evidence>
<evidence type="ECO:0000256" key="8">
    <source>
        <dbReference type="ARBA" id="ARBA00022989"/>
    </source>
</evidence>
<keyword evidence="3" id="KW-1003">Cell membrane</keyword>
<evidence type="ECO:0000256" key="11">
    <source>
        <dbReference type="ARBA" id="ARBA00037975"/>
    </source>
</evidence>
<evidence type="ECO:0000256" key="10">
    <source>
        <dbReference type="ARBA" id="ARBA00023136"/>
    </source>
</evidence>
<dbReference type="Proteomes" id="UP000192374">
    <property type="component" value="Unassembled WGS sequence"/>
</dbReference>
<evidence type="ECO:0000256" key="3">
    <source>
        <dbReference type="ARBA" id="ARBA00022475"/>
    </source>
</evidence>
<dbReference type="InterPro" id="IPR011577">
    <property type="entry name" value="Cyt_b561_bac/Ni-Hgenase"/>
</dbReference>
<protein>
    <recommendedName>
        <fullName evidence="14">Cytochrome b561 bacterial/Ni-hydrogenase domain-containing protein</fullName>
    </recommendedName>
</protein>
<evidence type="ECO:0000256" key="5">
    <source>
        <dbReference type="ARBA" id="ARBA00022692"/>
    </source>
</evidence>
<organism evidence="15 16">
    <name type="scientific">Mycobacterium noviomagense</name>
    <dbReference type="NCBI Taxonomy" id="459858"/>
    <lineage>
        <taxon>Bacteria</taxon>
        <taxon>Bacillati</taxon>
        <taxon>Actinomycetota</taxon>
        <taxon>Actinomycetes</taxon>
        <taxon>Mycobacteriales</taxon>
        <taxon>Mycobacteriaceae</taxon>
        <taxon>Mycobacterium</taxon>
    </lineage>
</organism>
<evidence type="ECO:0000313" key="16">
    <source>
        <dbReference type="Proteomes" id="UP000192374"/>
    </source>
</evidence>
<dbReference type="EMBL" id="MVIC01000040">
    <property type="protein sequence ID" value="ORB11966.1"/>
    <property type="molecule type" value="Genomic_DNA"/>
</dbReference>
<dbReference type="SUPFAM" id="SSF81342">
    <property type="entry name" value="Transmembrane di-heme cytochromes"/>
    <property type="match status" value="1"/>
</dbReference>
<dbReference type="InterPro" id="IPR016174">
    <property type="entry name" value="Di-haem_cyt_TM"/>
</dbReference>
<feature type="transmembrane region" description="Helical" evidence="13">
    <location>
        <begin position="43"/>
        <end position="64"/>
    </location>
</feature>
<evidence type="ECO:0000256" key="1">
    <source>
        <dbReference type="ARBA" id="ARBA00004651"/>
    </source>
</evidence>
<feature type="region of interest" description="Disordered" evidence="12">
    <location>
        <begin position="152"/>
        <end position="191"/>
    </location>
</feature>
<keyword evidence="16" id="KW-1185">Reference proteome</keyword>
<comment type="caution">
    <text evidence="15">The sequence shown here is derived from an EMBL/GenBank/DDBJ whole genome shotgun (WGS) entry which is preliminary data.</text>
</comment>
<gene>
    <name evidence="15" type="ORF">BST37_17445</name>
</gene>
<feature type="transmembrane region" description="Helical" evidence="13">
    <location>
        <begin position="84"/>
        <end position="105"/>
    </location>
</feature>
<feature type="domain" description="Cytochrome b561 bacterial/Ni-hydrogenase" evidence="14">
    <location>
        <begin position="32"/>
        <end position="116"/>
    </location>
</feature>
<evidence type="ECO:0000256" key="2">
    <source>
        <dbReference type="ARBA" id="ARBA00022448"/>
    </source>
</evidence>
<evidence type="ECO:0000256" key="4">
    <source>
        <dbReference type="ARBA" id="ARBA00022617"/>
    </source>
</evidence>
<evidence type="ECO:0000256" key="13">
    <source>
        <dbReference type="SAM" id="Phobius"/>
    </source>
</evidence>
<dbReference type="InterPro" id="IPR052168">
    <property type="entry name" value="Cytochrome_b561_oxidase"/>
</dbReference>
<sequence>MVRIGNRLTYRTPALPSTVGPLERRLVVVSDVSLYALLAIQPLIGWAMLSAGGGPVVVLGSVRLPRIAPFDAHLFWLLRQGHSIVAYALLVVIAAHVSAIMLHTVTLRDGMLSRMTFALTPARRRGRPLRVIGVARRKAADVQTRRGVGYRLRRQAGDRRDRQAPAVRAGGGRRQQPRQGGPRCRRDLRPA</sequence>
<reference evidence="15 16" key="1">
    <citation type="submission" date="2017-02" db="EMBL/GenBank/DDBJ databases">
        <title>The new phylogeny of genus Mycobacterium.</title>
        <authorList>
            <person name="Tortoli E."/>
            <person name="Trovato A."/>
            <person name="Cirillo D.M."/>
        </authorList>
    </citation>
    <scope>NUCLEOTIDE SEQUENCE [LARGE SCALE GENOMIC DNA]</scope>
    <source>
        <strain evidence="15 16">DSM 45145</strain>
    </source>
</reference>
<evidence type="ECO:0000256" key="7">
    <source>
        <dbReference type="ARBA" id="ARBA00022982"/>
    </source>
</evidence>
<keyword evidence="9" id="KW-0408">Iron</keyword>
<keyword evidence="6" id="KW-0479">Metal-binding</keyword>
<evidence type="ECO:0000256" key="12">
    <source>
        <dbReference type="SAM" id="MobiDB-lite"/>
    </source>
</evidence>
<evidence type="ECO:0000259" key="14">
    <source>
        <dbReference type="Pfam" id="PF01292"/>
    </source>
</evidence>
<keyword evidence="2" id="KW-0813">Transport</keyword>
<dbReference type="Pfam" id="PF01292">
    <property type="entry name" value="Ni_hydr_CYTB"/>
    <property type="match status" value="1"/>
</dbReference>
<dbReference type="PANTHER" id="PTHR30529">
    <property type="entry name" value="CYTOCHROME B561"/>
    <property type="match status" value="1"/>
</dbReference>
<keyword evidence="7" id="KW-0249">Electron transport</keyword>
<accession>A0ABX3T1H4</accession>
<name>A0ABX3T1H4_9MYCO</name>
<keyword evidence="4" id="KW-0349">Heme</keyword>
<comment type="subcellular location">
    <subcellularLocation>
        <location evidence="1">Cell membrane</location>
        <topology evidence="1">Multi-pass membrane protein</topology>
    </subcellularLocation>
</comment>
<keyword evidence="10 13" id="KW-0472">Membrane</keyword>
<keyword evidence="5 13" id="KW-0812">Transmembrane</keyword>
<keyword evidence="8 13" id="KW-1133">Transmembrane helix</keyword>